<gene>
    <name evidence="2" type="ORF">V6N11_038285</name>
</gene>
<protein>
    <submittedName>
        <fullName evidence="2">Uncharacterized protein</fullName>
    </submittedName>
</protein>
<name>A0ABR2SK81_9ROSI</name>
<dbReference type="EMBL" id="JBBPBN010000013">
    <property type="protein sequence ID" value="KAK9025416.1"/>
    <property type="molecule type" value="Genomic_DNA"/>
</dbReference>
<accession>A0ABR2SK81</accession>
<feature type="region of interest" description="Disordered" evidence="1">
    <location>
        <begin position="51"/>
        <end position="103"/>
    </location>
</feature>
<proteinExistence type="predicted"/>
<keyword evidence="3" id="KW-1185">Reference proteome</keyword>
<reference evidence="2 3" key="1">
    <citation type="journal article" date="2024" name="G3 (Bethesda)">
        <title>Genome assembly of Hibiscus sabdariffa L. provides insights into metabolisms of medicinal natural products.</title>
        <authorList>
            <person name="Kim T."/>
        </authorList>
    </citation>
    <scope>NUCLEOTIDE SEQUENCE [LARGE SCALE GENOMIC DNA]</scope>
    <source>
        <strain evidence="2">TK-2024</strain>
        <tissue evidence="2">Old leaves</tissue>
    </source>
</reference>
<dbReference type="Proteomes" id="UP001396334">
    <property type="component" value="Unassembled WGS sequence"/>
</dbReference>
<comment type="caution">
    <text evidence="2">The sequence shown here is derived from an EMBL/GenBank/DDBJ whole genome shotgun (WGS) entry which is preliminary data.</text>
</comment>
<feature type="compositionally biased region" description="Acidic residues" evidence="1">
    <location>
        <begin position="69"/>
        <end position="82"/>
    </location>
</feature>
<evidence type="ECO:0000313" key="2">
    <source>
        <dbReference type="EMBL" id="KAK9025416.1"/>
    </source>
</evidence>
<organism evidence="2 3">
    <name type="scientific">Hibiscus sabdariffa</name>
    <name type="common">roselle</name>
    <dbReference type="NCBI Taxonomy" id="183260"/>
    <lineage>
        <taxon>Eukaryota</taxon>
        <taxon>Viridiplantae</taxon>
        <taxon>Streptophyta</taxon>
        <taxon>Embryophyta</taxon>
        <taxon>Tracheophyta</taxon>
        <taxon>Spermatophyta</taxon>
        <taxon>Magnoliopsida</taxon>
        <taxon>eudicotyledons</taxon>
        <taxon>Gunneridae</taxon>
        <taxon>Pentapetalae</taxon>
        <taxon>rosids</taxon>
        <taxon>malvids</taxon>
        <taxon>Malvales</taxon>
        <taxon>Malvaceae</taxon>
        <taxon>Malvoideae</taxon>
        <taxon>Hibiscus</taxon>
    </lineage>
</organism>
<evidence type="ECO:0000313" key="3">
    <source>
        <dbReference type="Proteomes" id="UP001396334"/>
    </source>
</evidence>
<sequence length="149" mass="16232">MKEPNTAAIAESLERSLRICSLNNEIGAEEEEDDDNKVANGAVSDTSLEELNRRVSLTKPAEYGGDSSSDGDDSWCESEDYSSSESSPSRDYNDHRGIPEEENDDVLVVAGCKSCYMYYMVPKKAEGCPKCNGHLLRFDGSHGSSPSPP</sequence>
<evidence type="ECO:0000256" key="1">
    <source>
        <dbReference type="SAM" id="MobiDB-lite"/>
    </source>
</evidence>